<evidence type="ECO:0000256" key="1">
    <source>
        <dbReference type="SAM" id="MobiDB-lite"/>
    </source>
</evidence>
<keyword evidence="6" id="KW-1185">Reference proteome</keyword>
<feature type="signal peptide" evidence="3">
    <location>
        <begin position="1"/>
        <end position="27"/>
    </location>
</feature>
<proteinExistence type="predicted"/>
<comment type="caution">
    <text evidence="5">The sequence shown here is derived from an EMBL/GenBank/DDBJ whole genome shotgun (WGS) entry which is preliminary data.</text>
</comment>
<feature type="transmembrane region" description="Helical" evidence="2">
    <location>
        <begin position="1633"/>
        <end position="1653"/>
    </location>
</feature>
<keyword evidence="2" id="KW-0812">Transmembrane</keyword>
<protein>
    <recommendedName>
        <fullName evidence="4">SpaA-like prealbumin fold domain-containing protein</fullName>
    </recommendedName>
</protein>
<evidence type="ECO:0000259" key="4">
    <source>
        <dbReference type="Pfam" id="PF17802"/>
    </source>
</evidence>
<dbReference type="Pfam" id="PF17802">
    <property type="entry name" value="SpaA"/>
    <property type="match status" value="2"/>
</dbReference>
<evidence type="ECO:0000256" key="3">
    <source>
        <dbReference type="SAM" id="SignalP"/>
    </source>
</evidence>
<feature type="domain" description="SpaA-like prealbumin fold" evidence="4">
    <location>
        <begin position="1515"/>
        <end position="1590"/>
    </location>
</feature>
<dbReference type="InterPro" id="IPR041033">
    <property type="entry name" value="SpaA_PFL_dom_1"/>
</dbReference>
<dbReference type="RefSeq" id="WP_216468922.1">
    <property type="nucleotide sequence ID" value="NZ_JAHLQI010000001.1"/>
</dbReference>
<dbReference type="EMBL" id="JAHLQI010000001">
    <property type="protein sequence ID" value="MBU5489320.1"/>
    <property type="molecule type" value="Genomic_DNA"/>
</dbReference>
<evidence type="ECO:0000256" key="2">
    <source>
        <dbReference type="SAM" id="Phobius"/>
    </source>
</evidence>
<accession>A0ABS6EP99</accession>
<keyword evidence="2" id="KW-1133">Transmembrane helix</keyword>
<reference evidence="5 6" key="1">
    <citation type="submission" date="2021-06" db="EMBL/GenBank/DDBJ databases">
        <authorList>
            <person name="Sun Q."/>
            <person name="Li D."/>
        </authorList>
    </citation>
    <scope>NUCLEOTIDE SEQUENCE [LARGE SCALE GENOMIC DNA]</scope>
    <source>
        <strain evidence="5 6">MSJd-7</strain>
    </source>
</reference>
<feature type="chain" id="PRO_5045206429" description="SpaA-like prealbumin fold domain-containing protein" evidence="3">
    <location>
        <begin position="28"/>
        <end position="1659"/>
    </location>
</feature>
<evidence type="ECO:0000313" key="5">
    <source>
        <dbReference type="EMBL" id="MBU5489320.1"/>
    </source>
</evidence>
<feature type="domain" description="SpaA-like prealbumin fold" evidence="4">
    <location>
        <begin position="1247"/>
        <end position="1338"/>
    </location>
</feature>
<evidence type="ECO:0000313" key="6">
    <source>
        <dbReference type="Proteomes" id="UP000783588"/>
    </source>
</evidence>
<organism evidence="5 6">
    <name type="scientific">Butyricicoccus intestinisimiae</name>
    <dbReference type="NCBI Taxonomy" id="2841509"/>
    <lineage>
        <taxon>Bacteria</taxon>
        <taxon>Bacillati</taxon>
        <taxon>Bacillota</taxon>
        <taxon>Clostridia</taxon>
        <taxon>Eubacteriales</taxon>
        <taxon>Butyricicoccaceae</taxon>
        <taxon>Butyricicoccus</taxon>
    </lineage>
</organism>
<name>A0ABS6EP99_9FIRM</name>
<sequence>MKLHKKNWTVLFTIFCAVLCLHMFARAAQPTSRNGINIDSHIVAASMAYQNGEEWIPIDENTSNIPADARLKVIVSYDNVDADDLLQHDRTLSYTIPDLFQDTSVATNTIYDAERNKIGDITVDKETKQIYLTFTEEFLKKEEGEHIKVSGNFTYYTSANQDEVKKKPTQEVPIGNTTIRLNFESDSSARLGNLQIFKSEPSYIEENGEPYLIYTLTATTTDDAMPEVKVVDTFTANQSYVDSYVGVTGTETQVAAGETTAHTPYETDTSKQSTVYLGAAVTNDNPIPQPAGASAQNPGVMVWNIGGMDAHETRTLTYRVKLKPEYIGIQSRGTITNQASAYSKTYPHGTAFAAFTPKTNAQIKKTLGSYQADGTGGGTLTYQIYVKADSSNTYTLKNLKIHDNLAATDSSLYPYIEYVLDSFKLYKGNTADESKSMDFPANKHTNKSNPDITNSDTEQRMDAYIGDVEPGGERVLTYKMHVKPEMFTSTNNEIKIKNTAAVYSDDTVNGGNSQFASSSQEKSLGKKVWNRKLQSSATAYEKKITVPDNELIYNTQLQVDSSAAHSFSVPKGSFEYHVVVNEDGNWDLSSAIFNDALKNYYLKYAGYLKIAYYKEGLATQPSTDTEAANQLQKKTPDSVKWIDIHGLSSFTLSPKDLGQNEKGAYLLTYYATPEGTDNVTQVTSGNSFGLSGTGIGPNGENVVIAGVNVSTSTVIEGGKNFEASKSGWYYDYINKTSKGDAKNGKLYWVIEVSGNEIPKGTVFRDVPSTSKGETHWMRRESMVNGGVFVGKIPNGKSFTEYYGSISDVKSDSAMRKLSGNELNKGAVPVNADYSWDAANKWAEFTMRKTISLKEGERMYIVFWTGPASSIGNRDARTFWNELYTKDSSSSDFVSHGDTSMTVAGAGNDFKETGGVYNFDGTQWTTQNSILGNTDRKLLKNQITEGGSYIDWRVKLNYIGVTEGTVQVEDQLPEGVDLTYVRYFWIDPSIRNNESAPRTEEIPELENNPDWKRMELTGNLDNANVKYTCISYYNAKTRQIRMQVSNLKKGGDKDKRSLEVQVVARVTDEAVLLDNQSKKLVNTMTVRNESGKTISTGSAVASVGHATISKSKADIVDGKLPFTITVNALSEDLLKDSDTITLVDEMQSPLRFDPSSIQITDKNGAVVTNLSPKIETTSTGEKMTLTIPDNQKYTITYKATLNAPPDTPISVNNAAYWFGHNNNIAKIENTTVQYHVESTASTQNSPVLKVEKLDKDNTTKTLAHAVFTVQKAVYDTANQQWKAESSSAVHTAETDDTGFAVFGKDETLEYNTVYCLKETKAPDGYVLDSTPKYIAIAKKVGAVGNETYPAELNTWASQGVDVYYLSSIYSYTMYNQKGSITLDKSFLFSNGQTIPNGKTPNLTCSFALYQYNGGNYDYSKAKKLQTLEITSKDGVLSYRNNGASVEKPVFTKLPVGGQFCVLELDQAGNPLKNGATGTLANGTQYTVTYENAGEALTVQGTKETVAKIQNRFRMELILKKINAQGETLPGAVFEIWNGDNLHGTYTVRADGTVNISDLADGEYTIKEKQAPSGYKKRNDSVTIRVADGQISYAESNKGNTSDWLLGKPNQEKNSCVLTVTNEQLKWLPTAGGRGLLPLTLLSGALIGAGAWILVRMKRSR</sequence>
<dbReference type="Proteomes" id="UP000783588">
    <property type="component" value="Unassembled WGS sequence"/>
</dbReference>
<keyword evidence="2" id="KW-0472">Membrane</keyword>
<feature type="region of interest" description="Disordered" evidence="1">
    <location>
        <begin position="434"/>
        <end position="456"/>
    </location>
</feature>
<keyword evidence="3" id="KW-0732">Signal</keyword>
<gene>
    <name evidence="5" type="ORF">KQI75_01535</name>
</gene>
<feature type="compositionally biased region" description="Polar residues" evidence="1">
    <location>
        <begin position="447"/>
        <end position="456"/>
    </location>
</feature>